<dbReference type="InterPro" id="IPR006691">
    <property type="entry name" value="GyrA/parC_rep"/>
</dbReference>
<evidence type="ECO:0000256" key="7">
    <source>
        <dbReference type="PROSITE-ProRule" id="PRU01384"/>
    </source>
</evidence>
<dbReference type="Pfam" id="PF00521">
    <property type="entry name" value="DNA_topoisoIV"/>
    <property type="match status" value="1"/>
</dbReference>
<evidence type="ECO:0000256" key="6">
    <source>
        <dbReference type="ARBA" id="ARBA00023235"/>
    </source>
</evidence>
<feature type="domain" description="Topo IIA-type catalytic" evidence="9">
    <location>
        <begin position="45"/>
        <end position="510"/>
    </location>
</feature>
<dbReference type="AlphaFoldDB" id="A0A3M2JHN9"/>
<dbReference type="InterPro" id="IPR013760">
    <property type="entry name" value="Topo_IIA-like_dom_sf"/>
</dbReference>
<dbReference type="GO" id="GO:0003677">
    <property type="term" value="F:DNA binding"/>
    <property type="evidence" value="ECO:0007669"/>
    <property type="project" value="UniProtKB-UniRule"/>
</dbReference>
<dbReference type="GO" id="GO:0009330">
    <property type="term" value="C:DNA topoisomerase type II (double strand cut, ATP-hydrolyzing) complex"/>
    <property type="evidence" value="ECO:0007669"/>
    <property type="project" value="TreeGrafter"/>
</dbReference>
<feature type="region of interest" description="Disordered" evidence="8">
    <location>
        <begin position="809"/>
        <end position="841"/>
    </location>
</feature>
<dbReference type="Pfam" id="PF03989">
    <property type="entry name" value="DNA_gyraseA_C"/>
    <property type="match status" value="3"/>
</dbReference>
<dbReference type="PANTHER" id="PTHR43493">
    <property type="entry name" value="DNA GYRASE/TOPOISOMERASE SUBUNIT A"/>
    <property type="match status" value="1"/>
</dbReference>
<dbReference type="InterPro" id="IPR002205">
    <property type="entry name" value="Topo_IIA_dom_A"/>
</dbReference>
<accession>A0A3M2JHN9</accession>
<evidence type="ECO:0000313" key="11">
    <source>
        <dbReference type="Proteomes" id="UP000269289"/>
    </source>
</evidence>
<dbReference type="CDD" id="cd00187">
    <property type="entry name" value="TOP4c"/>
    <property type="match status" value="1"/>
</dbReference>
<keyword evidence="5 7" id="KW-0238">DNA-binding</keyword>
<comment type="catalytic activity">
    <reaction evidence="1 7">
        <text>ATP-dependent breakage, passage and rejoining of double-stranded DNA.</text>
        <dbReference type="EC" id="5.6.2.2"/>
    </reaction>
</comment>
<evidence type="ECO:0000256" key="3">
    <source>
        <dbReference type="ARBA" id="ARBA00012895"/>
    </source>
</evidence>
<keyword evidence="4 7" id="KW-0799">Topoisomerase</keyword>
<dbReference type="EC" id="5.6.2.2" evidence="3"/>
<evidence type="ECO:0000313" key="10">
    <source>
        <dbReference type="EMBL" id="RMI09818.1"/>
    </source>
</evidence>
<dbReference type="GO" id="GO:0005737">
    <property type="term" value="C:cytoplasm"/>
    <property type="evidence" value="ECO:0007669"/>
    <property type="project" value="TreeGrafter"/>
</dbReference>
<name>A0A3M2JHN9_9CELL</name>
<dbReference type="SUPFAM" id="SSF101904">
    <property type="entry name" value="GyrA/ParC C-terminal domain-like"/>
    <property type="match status" value="1"/>
</dbReference>
<keyword evidence="6 7" id="KW-0413">Isomerase</keyword>
<dbReference type="InterPro" id="IPR013757">
    <property type="entry name" value="Topo_IIA_A_a_sf"/>
</dbReference>
<dbReference type="Gene3D" id="3.30.1360.40">
    <property type="match status" value="1"/>
</dbReference>
<feature type="active site" description="O-(5'-phospho-DNA)-tyrosine intermediate" evidence="7">
    <location>
        <position position="132"/>
    </location>
</feature>
<gene>
    <name evidence="10" type="ORF">EBM89_08825</name>
</gene>
<dbReference type="Proteomes" id="UP000269289">
    <property type="component" value="Unassembled WGS sequence"/>
</dbReference>
<dbReference type="PROSITE" id="PS52040">
    <property type="entry name" value="TOPO_IIA"/>
    <property type="match status" value="1"/>
</dbReference>
<dbReference type="Gene3D" id="1.10.268.10">
    <property type="entry name" value="Topoisomerase, domain 3"/>
    <property type="match status" value="1"/>
</dbReference>
<dbReference type="SMART" id="SM00434">
    <property type="entry name" value="TOP4c"/>
    <property type="match status" value="1"/>
</dbReference>
<reference evidence="10 11" key="1">
    <citation type="submission" date="2018-10" db="EMBL/GenBank/DDBJ databases">
        <title>Isolation, diversity and antifungal activity of actinobacteria from wheat.</title>
        <authorList>
            <person name="Han C."/>
        </authorList>
    </citation>
    <scope>NUCLEOTIDE SEQUENCE [LARGE SCALE GENOMIC DNA]</scope>
    <source>
        <strain evidence="10 11">NEAU-YY56</strain>
    </source>
</reference>
<evidence type="ECO:0000259" key="9">
    <source>
        <dbReference type="PROSITE" id="PS52040"/>
    </source>
</evidence>
<dbReference type="Gene3D" id="2.120.10.90">
    <property type="entry name" value="DNA gyrase/topoisomerase IV, subunit A, C-terminal"/>
    <property type="match status" value="1"/>
</dbReference>
<protein>
    <recommendedName>
        <fullName evidence="3">DNA topoisomerase (ATP-hydrolyzing)</fullName>
        <ecNumber evidence="3">5.6.2.2</ecNumber>
    </recommendedName>
</protein>
<dbReference type="SUPFAM" id="SSF56719">
    <property type="entry name" value="Type II DNA topoisomerase"/>
    <property type="match status" value="1"/>
</dbReference>
<dbReference type="GO" id="GO:0006265">
    <property type="term" value="P:DNA topological change"/>
    <property type="evidence" value="ECO:0007669"/>
    <property type="project" value="UniProtKB-UniRule"/>
</dbReference>
<dbReference type="InterPro" id="IPR050220">
    <property type="entry name" value="Type_II_DNA_Topoisomerases"/>
</dbReference>
<dbReference type="GO" id="GO:0034335">
    <property type="term" value="F:DNA negative supercoiling activity"/>
    <property type="evidence" value="ECO:0007669"/>
    <property type="project" value="UniProtKB-ARBA"/>
</dbReference>
<evidence type="ECO:0000256" key="5">
    <source>
        <dbReference type="ARBA" id="ARBA00023125"/>
    </source>
</evidence>
<dbReference type="RefSeq" id="WP_122149071.1">
    <property type="nucleotide sequence ID" value="NZ_RFFI01000039.1"/>
</dbReference>
<sequence>MARRSSTPDVPPEDVAERIVDIDVSTEMEGSFLEYAYSVIYSRALPDARDGLKPVQRRILFQMHDMGLRPDRPYVKSARVVGEVMGKLHPHGDTAIYDAMVRMAQPFSLRLPLVDGHGNFGSLDDGPAAPRYTEARMAPAATAMTGSLDEDVVDFVPNYDNKLTQPGVLPAAIPNLLVNGASGIAVGMATNMAPHNLVEVVAAARHLVLHPDASLEDLMRFVPGPDLPGGGKIVGLDGVRDAYRTGRGAFRTRATARIENVTARRKGIVITELPYTVGPEKVIEKIKEGVQSKKLSGISDAMDLTDRQHGLRLVIEVKTGFDPDAVLEQLYRYTPLEDSFSINNVALVEGQPRTLGLRDLLQVWVDHRISVVRRRSQFRLRKKQERQHLVEGLLIAILDIDEVIQVIRSSDDADTARTRLRQVFDLSEPQAEYILELRLRRLTKFSRVELEAERDALAQEIAALQSILGDEALLRGTVSDEMAEVAATYGTPRRTILLESAGGSVTAAEGAPAPRSGRAAAPALTLEIADTPCYALLSATGLVARTGSTDVTLRADATAARARHDVLAGAVPTSVRGDVGVLTNRGVVRKISVLDLPGLPPTDGAPNLSGGLPLAELVELDKGERVVGLVSLAADAPTLALGTAQGVVKRVSAGEVPGNRDTFEVVSLKDGDEVVGCAAVTDDDELVFVASDAALLHFPAAAVRPQGRPAGGMAGIKLAAGHRVVHFGALAAQDAAPDLSDDATDGPVVVTVAGSSGALPGTQGGSAKVTPFARYPGKGRATGGVRAHRFLKGEDALILAWVGPAPARATGSAGQPVDLPPLDDRRDGSGQPLAVPPVAIG</sequence>
<dbReference type="EMBL" id="RFFI01000039">
    <property type="protein sequence ID" value="RMI09818.1"/>
    <property type="molecule type" value="Genomic_DNA"/>
</dbReference>
<dbReference type="InterPro" id="IPR035516">
    <property type="entry name" value="Gyrase/topoIV_suA_C"/>
</dbReference>
<dbReference type="NCBIfam" id="NF004044">
    <property type="entry name" value="PRK05561.1"/>
    <property type="match status" value="1"/>
</dbReference>
<dbReference type="FunFam" id="3.30.1360.40:FF:000002">
    <property type="entry name" value="DNA gyrase subunit A"/>
    <property type="match status" value="1"/>
</dbReference>
<dbReference type="GO" id="GO:0005524">
    <property type="term" value="F:ATP binding"/>
    <property type="evidence" value="ECO:0007669"/>
    <property type="project" value="InterPro"/>
</dbReference>
<dbReference type="PANTHER" id="PTHR43493:SF5">
    <property type="entry name" value="DNA GYRASE SUBUNIT A, CHLOROPLASTIC_MITOCHONDRIAL"/>
    <property type="match status" value="1"/>
</dbReference>
<dbReference type="InterPro" id="IPR013758">
    <property type="entry name" value="Topo_IIA_A/C_ab"/>
</dbReference>
<evidence type="ECO:0000256" key="4">
    <source>
        <dbReference type="ARBA" id="ARBA00023029"/>
    </source>
</evidence>
<proteinExistence type="inferred from homology"/>
<comment type="caution">
    <text evidence="10">The sequence shown here is derived from an EMBL/GenBank/DDBJ whole genome shotgun (WGS) entry which is preliminary data.</text>
</comment>
<dbReference type="Gene3D" id="3.90.199.10">
    <property type="entry name" value="Topoisomerase II, domain 5"/>
    <property type="match status" value="1"/>
</dbReference>
<dbReference type="OrthoDB" id="9806486at2"/>
<evidence type="ECO:0000256" key="2">
    <source>
        <dbReference type="ARBA" id="ARBA00008263"/>
    </source>
</evidence>
<evidence type="ECO:0000256" key="8">
    <source>
        <dbReference type="SAM" id="MobiDB-lite"/>
    </source>
</evidence>
<keyword evidence="11" id="KW-1185">Reference proteome</keyword>
<dbReference type="FunFam" id="1.10.268.10:FF:000001">
    <property type="entry name" value="DNA gyrase subunit A"/>
    <property type="match status" value="1"/>
</dbReference>
<organism evidence="10 11">
    <name type="scientific">Cellulomonas triticagri</name>
    <dbReference type="NCBI Taxonomy" id="2483352"/>
    <lineage>
        <taxon>Bacteria</taxon>
        <taxon>Bacillati</taxon>
        <taxon>Actinomycetota</taxon>
        <taxon>Actinomycetes</taxon>
        <taxon>Micrococcales</taxon>
        <taxon>Cellulomonadaceae</taxon>
        <taxon>Cellulomonas</taxon>
    </lineage>
</organism>
<comment type="similarity">
    <text evidence="2">Belongs to the type II topoisomerase GyrA/ParC subunit family.</text>
</comment>
<evidence type="ECO:0000256" key="1">
    <source>
        <dbReference type="ARBA" id="ARBA00000185"/>
    </source>
</evidence>